<dbReference type="EMBL" id="LCBL01000006">
    <property type="protein sequence ID" value="KKS08640.1"/>
    <property type="molecule type" value="Genomic_DNA"/>
</dbReference>
<name>A0A0G0W6R2_UNCC2</name>
<dbReference type="PANTHER" id="PTHR43190:SF3">
    <property type="entry name" value="N-ACETYL-D-GLUCOSAMINE KINASE"/>
    <property type="match status" value="1"/>
</dbReference>
<dbReference type="InterPro" id="IPR043129">
    <property type="entry name" value="ATPase_NBD"/>
</dbReference>
<evidence type="ECO:0000313" key="3">
    <source>
        <dbReference type="Proteomes" id="UP000033869"/>
    </source>
</evidence>
<organism evidence="2 3">
    <name type="scientific">candidate division CPR2 bacterium GW2011_GWC1_41_48</name>
    <dbReference type="NCBI Taxonomy" id="1618344"/>
    <lineage>
        <taxon>Bacteria</taxon>
        <taxon>Bacteria division CPR2</taxon>
    </lineage>
</organism>
<dbReference type="SUPFAM" id="SSF53067">
    <property type="entry name" value="Actin-like ATPase domain"/>
    <property type="match status" value="2"/>
</dbReference>
<gene>
    <name evidence="2" type="ORF">UU65_C0006G0010</name>
</gene>
<comment type="caution">
    <text evidence="2">The sequence shown here is derived from an EMBL/GenBank/DDBJ whole genome shotgun (WGS) entry which is preliminary data.</text>
</comment>
<dbReference type="CDD" id="cd24007">
    <property type="entry name" value="ASKHA_NBD_eukNAGK-like"/>
    <property type="match status" value="1"/>
</dbReference>
<proteinExistence type="predicted"/>
<protein>
    <submittedName>
        <fullName evidence="2">ATPase, BadF/BadG/BcrA/BcrD type</fullName>
    </submittedName>
</protein>
<dbReference type="InterPro" id="IPR052519">
    <property type="entry name" value="Euk-type_GlcNAc_Kinase"/>
</dbReference>
<evidence type="ECO:0000313" key="2">
    <source>
        <dbReference type="EMBL" id="KKS08640.1"/>
    </source>
</evidence>
<reference evidence="2 3" key="1">
    <citation type="journal article" date="2015" name="Nature">
        <title>rRNA introns, odd ribosomes, and small enigmatic genomes across a large radiation of phyla.</title>
        <authorList>
            <person name="Brown C.T."/>
            <person name="Hug L.A."/>
            <person name="Thomas B.C."/>
            <person name="Sharon I."/>
            <person name="Castelle C.J."/>
            <person name="Singh A."/>
            <person name="Wilkins M.J."/>
            <person name="Williams K.H."/>
            <person name="Banfield J.F."/>
        </authorList>
    </citation>
    <scope>NUCLEOTIDE SEQUENCE [LARGE SCALE GENOMIC DNA]</scope>
</reference>
<accession>A0A0G0W6R2</accession>
<sequence length="339" mass="36785">MLIIFKPGFYLGIDSGATRTTVTITKESGLVVGVGEAGTANLHNVSLDTIFRNINEAIESARADVLAKHSDLKINDFEAACLGLSGMDTFADREKVKNYINNLSEGERTFGAKRLIVANNGLTGLMSGTENPSGICLIAGSGSNCYGISRVGKEATAGNWGYLLGDQGSAFAIGQAILRQVIKEYDGRLTQTVITHKVLDFLKLADASQIVDWAYRDKLPVREIASLSKLCDDHQLSDVVEIANIINHTAQELAVAYKAVVSKLEIRDDEEFPVVLVGGLFEMKNQFTNKVIRSILNITPQAVVGMKIRSASEGASRVAMLHNQLRMFPESLIVVVRPE</sequence>
<feature type="domain" description="ATPase BadF/BadG/BcrA/BcrD type" evidence="1">
    <location>
        <begin position="11"/>
        <end position="295"/>
    </location>
</feature>
<dbReference type="Gene3D" id="3.30.420.40">
    <property type="match status" value="2"/>
</dbReference>
<dbReference type="PANTHER" id="PTHR43190">
    <property type="entry name" value="N-ACETYL-D-GLUCOSAMINE KINASE"/>
    <property type="match status" value="1"/>
</dbReference>
<dbReference type="AlphaFoldDB" id="A0A0G0W6R2"/>
<evidence type="ECO:0000259" key="1">
    <source>
        <dbReference type="Pfam" id="PF01869"/>
    </source>
</evidence>
<dbReference type="InterPro" id="IPR002731">
    <property type="entry name" value="ATPase_BadF"/>
</dbReference>
<dbReference type="Proteomes" id="UP000033869">
    <property type="component" value="Unassembled WGS sequence"/>
</dbReference>
<dbReference type="Pfam" id="PF01869">
    <property type="entry name" value="BcrAD_BadFG"/>
    <property type="match status" value="1"/>
</dbReference>